<gene>
    <name evidence="2" type="ORF">B0T18DRAFT_335399</name>
</gene>
<evidence type="ECO:0000313" key="2">
    <source>
        <dbReference type="EMBL" id="KAK0738475.1"/>
    </source>
</evidence>
<organism evidence="2 3">
    <name type="scientific">Schizothecium vesticola</name>
    <dbReference type="NCBI Taxonomy" id="314040"/>
    <lineage>
        <taxon>Eukaryota</taxon>
        <taxon>Fungi</taxon>
        <taxon>Dikarya</taxon>
        <taxon>Ascomycota</taxon>
        <taxon>Pezizomycotina</taxon>
        <taxon>Sordariomycetes</taxon>
        <taxon>Sordariomycetidae</taxon>
        <taxon>Sordariales</taxon>
        <taxon>Schizotheciaceae</taxon>
        <taxon>Schizothecium</taxon>
    </lineage>
</organism>
<feature type="region of interest" description="Disordered" evidence="1">
    <location>
        <begin position="1"/>
        <end position="25"/>
    </location>
</feature>
<name>A0AA40BQE8_9PEZI</name>
<reference evidence="2" key="1">
    <citation type="submission" date="2023-06" db="EMBL/GenBank/DDBJ databases">
        <title>Genome-scale phylogeny and comparative genomics of the fungal order Sordariales.</title>
        <authorList>
            <consortium name="Lawrence Berkeley National Laboratory"/>
            <person name="Hensen N."/>
            <person name="Bonometti L."/>
            <person name="Westerberg I."/>
            <person name="Brannstrom I.O."/>
            <person name="Guillou S."/>
            <person name="Cros-Aarteil S."/>
            <person name="Calhoun S."/>
            <person name="Haridas S."/>
            <person name="Kuo A."/>
            <person name="Mondo S."/>
            <person name="Pangilinan J."/>
            <person name="Riley R."/>
            <person name="LaButti K."/>
            <person name="Andreopoulos B."/>
            <person name="Lipzen A."/>
            <person name="Chen C."/>
            <person name="Yanf M."/>
            <person name="Daum C."/>
            <person name="Ng V."/>
            <person name="Clum A."/>
            <person name="Steindorff A."/>
            <person name="Ohm R."/>
            <person name="Martin F."/>
            <person name="Silar P."/>
            <person name="Natvig D."/>
            <person name="Lalanne C."/>
            <person name="Gautier V."/>
            <person name="Ament-velasquez S.L."/>
            <person name="Kruys A."/>
            <person name="Hutchinson M.I."/>
            <person name="Powell A.J."/>
            <person name="Barry K."/>
            <person name="Miller A.N."/>
            <person name="Grigoriev I.V."/>
            <person name="Debuchy R."/>
            <person name="Gladieux P."/>
            <person name="Thoren M.H."/>
            <person name="Johannesson H."/>
        </authorList>
    </citation>
    <scope>NUCLEOTIDE SEQUENCE</scope>
    <source>
        <strain evidence="2">SMH3187-1</strain>
    </source>
</reference>
<dbReference type="PANTHER" id="PTHR12652">
    <property type="entry name" value="PEROXISOMAL BIOGENESIS FACTOR 11"/>
    <property type="match status" value="1"/>
</dbReference>
<dbReference type="AlphaFoldDB" id="A0AA40BQE8"/>
<sequence>MPSATASVPEPGPTPAPIASLPSGAPIPTAAPPSKPIPVGALLAALPSRADAVLTRLHKCLATPAGIDTVMLFVCYTSRLSASALTGLSASPAGKWLALVLSTRASATLAARLRALSTLLSEARTILRLWALLGMYTWGKGLVGKTLRGSPEGEKESKTTMVIEWARLLCCVGLQGLENGAYLSSRGVLGWTPAQQGLAYKWSARFWAAYIGIELGRLLAGSTEETGEWRKKVARNAAWMPLTLHWSTDVGFVSEPVIGALASVPGIIQMRDLWASTK</sequence>
<dbReference type="PANTHER" id="PTHR12652:SF25">
    <property type="entry name" value="MICROBODY (PEROXISOME) PROLIFERATION PROTEIN PEROXIN 11C (EUROFUNG)"/>
    <property type="match status" value="1"/>
</dbReference>
<dbReference type="Proteomes" id="UP001172155">
    <property type="component" value="Unassembled WGS sequence"/>
</dbReference>
<keyword evidence="3" id="KW-1185">Reference proteome</keyword>
<protein>
    <recommendedName>
        <fullName evidence="4">Peroxin 11C</fullName>
    </recommendedName>
</protein>
<proteinExistence type="predicted"/>
<comment type="caution">
    <text evidence="2">The sequence shown here is derived from an EMBL/GenBank/DDBJ whole genome shotgun (WGS) entry which is preliminary data.</text>
</comment>
<accession>A0AA40BQE8</accession>
<evidence type="ECO:0000256" key="1">
    <source>
        <dbReference type="SAM" id="MobiDB-lite"/>
    </source>
</evidence>
<dbReference type="EMBL" id="JAUKUD010000007">
    <property type="protein sequence ID" value="KAK0738475.1"/>
    <property type="molecule type" value="Genomic_DNA"/>
</dbReference>
<evidence type="ECO:0000313" key="3">
    <source>
        <dbReference type="Proteomes" id="UP001172155"/>
    </source>
</evidence>
<evidence type="ECO:0008006" key="4">
    <source>
        <dbReference type="Google" id="ProtNLM"/>
    </source>
</evidence>